<dbReference type="PANTHER" id="PTHR45641:SF19">
    <property type="entry name" value="NEPHROCYSTIN-3"/>
    <property type="match status" value="1"/>
</dbReference>
<reference evidence="4" key="1">
    <citation type="journal article" date="2022" name="Cell">
        <title>Design, construction, and in vivo augmentation of a complex gut microbiome.</title>
        <authorList>
            <person name="Cheng A.G."/>
            <person name="Ho P.Y."/>
            <person name="Aranda-Diaz A."/>
            <person name="Jain S."/>
            <person name="Yu F.B."/>
            <person name="Meng X."/>
            <person name="Wang M."/>
            <person name="Iakiviak M."/>
            <person name="Nagashima K."/>
            <person name="Zhao A."/>
            <person name="Murugkar P."/>
            <person name="Patil A."/>
            <person name="Atabakhsh K."/>
            <person name="Weakley A."/>
            <person name="Yan J."/>
            <person name="Brumbaugh A.R."/>
            <person name="Higginbottom S."/>
            <person name="Dimas A."/>
            <person name="Shiver A.L."/>
            <person name="Deutschbauer A."/>
            <person name="Neff N."/>
            <person name="Sonnenburg J.L."/>
            <person name="Huang K.C."/>
            <person name="Fischbach M.A."/>
        </authorList>
    </citation>
    <scope>NUCLEOTIDE SEQUENCE</scope>
    <source>
        <strain evidence="4">DSM 19829</strain>
    </source>
</reference>
<evidence type="ECO:0000256" key="2">
    <source>
        <dbReference type="ARBA" id="ARBA00022803"/>
    </source>
</evidence>
<dbReference type="SMART" id="SM00028">
    <property type="entry name" value="TPR"/>
    <property type="match status" value="4"/>
</dbReference>
<dbReference type="Proteomes" id="UP001060164">
    <property type="component" value="Chromosome"/>
</dbReference>
<evidence type="ECO:0000256" key="3">
    <source>
        <dbReference type="PROSITE-ProRule" id="PRU00339"/>
    </source>
</evidence>
<dbReference type="PANTHER" id="PTHR45641">
    <property type="entry name" value="TETRATRICOPEPTIDE REPEAT PROTEIN (AFU_ORTHOLOGUE AFUA_6G03870)"/>
    <property type="match status" value="1"/>
</dbReference>
<accession>A0ABY5VIG3</accession>
<dbReference type="InterPro" id="IPR011990">
    <property type="entry name" value="TPR-like_helical_dom_sf"/>
</dbReference>
<name>A0ABY5VIG3_9FIRM</name>
<dbReference type="PROSITE" id="PS50005">
    <property type="entry name" value="TPR"/>
    <property type="match status" value="2"/>
</dbReference>
<keyword evidence="2 3" id="KW-0802">TPR repeat</keyword>
<sequence length="286" mass="32579">MEDKMPERQIRGISEWDAKEFYHQLGVRYRTHDMERIEQFLAACVRSLGEEQKNPMLLCMVYNEMGSFYRGTSRYQESLSAFRKSQELVLDLKGRDTADYAVSVNNIAGTYRLMGEYEQAVSLFLEALNIHEKLGDRQSYAYASVHNNLALACQELGQLSRAASHLETALPLIETMPGHSHEAAVTETNLGILYHRMGETEKAHRSIAGALHTFEGLDDEKNVHYAAALNMLGTFHYETGQYEQAAAAYKKAAEYTERFFGRNAEYETACRNLSRARRKLREGPVI</sequence>
<proteinExistence type="predicted"/>
<feature type="repeat" description="TPR" evidence="3">
    <location>
        <begin position="101"/>
        <end position="134"/>
    </location>
</feature>
<dbReference type="SUPFAM" id="SSF48452">
    <property type="entry name" value="TPR-like"/>
    <property type="match status" value="1"/>
</dbReference>
<dbReference type="EMBL" id="CP102290">
    <property type="protein sequence ID" value="UWP60001.1"/>
    <property type="molecule type" value="Genomic_DNA"/>
</dbReference>
<evidence type="ECO:0000313" key="5">
    <source>
        <dbReference type="Proteomes" id="UP001060164"/>
    </source>
</evidence>
<feature type="repeat" description="TPR" evidence="3">
    <location>
        <begin position="226"/>
        <end position="259"/>
    </location>
</feature>
<dbReference type="Pfam" id="PF13424">
    <property type="entry name" value="TPR_12"/>
    <property type="match status" value="1"/>
</dbReference>
<dbReference type="Gene3D" id="1.25.40.10">
    <property type="entry name" value="Tetratricopeptide repeat domain"/>
    <property type="match status" value="2"/>
</dbReference>
<keyword evidence="1" id="KW-0677">Repeat</keyword>
<evidence type="ECO:0000313" key="4">
    <source>
        <dbReference type="EMBL" id="UWP60001.1"/>
    </source>
</evidence>
<dbReference type="RefSeq" id="WP_260046599.1">
    <property type="nucleotide sequence ID" value="NZ_CP102290.1"/>
</dbReference>
<protein>
    <submittedName>
        <fullName evidence="4">Tetratricopeptide repeat protein</fullName>
    </submittedName>
</protein>
<organism evidence="4 5">
    <name type="scientific">Ruminococcus gauvreauii</name>
    <dbReference type="NCBI Taxonomy" id="438033"/>
    <lineage>
        <taxon>Bacteria</taxon>
        <taxon>Bacillati</taxon>
        <taxon>Bacillota</taxon>
        <taxon>Clostridia</taxon>
        <taxon>Eubacteriales</taxon>
        <taxon>Oscillospiraceae</taxon>
        <taxon>Ruminococcus</taxon>
    </lineage>
</organism>
<gene>
    <name evidence="4" type="ORF">NQ502_02775</name>
</gene>
<evidence type="ECO:0000256" key="1">
    <source>
        <dbReference type="ARBA" id="ARBA00022737"/>
    </source>
</evidence>
<dbReference type="Pfam" id="PF13374">
    <property type="entry name" value="TPR_10"/>
    <property type="match status" value="1"/>
</dbReference>
<dbReference type="InterPro" id="IPR019734">
    <property type="entry name" value="TPR_rpt"/>
</dbReference>
<keyword evidence="5" id="KW-1185">Reference proteome</keyword>